<feature type="compositionally biased region" description="Basic and acidic residues" evidence="4">
    <location>
        <begin position="853"/>
        <end position="874"/>
    </location>
</feature>
<accession>A0AAN7YQ43</accession>
<feature type="compositionally biased region" description="Polar residues" evidence="4">
    <location>
        <begin position="614"/>
        <end position="627"/>
    </location>
</feature>
<sequence>MSGFGGGGGVQAVQGDDLQGIESEQLNFIHISSDTNLRLLPSSWPDEQLPPSSASLLSIASNKGLVAAAGPDTLVVFRTETLRNTFRDPQVKAGSDKNKSYTPEAVISIPRVSQVAFSSDESCLVIAAEQGGGLAVYDTNALTDGSKEPAFQIGTKGVSVRQLLPNPNPSPETALLFGIVLETGQLLLANLRTHELVNSSRGDPVFHQNVASACWSRLGKQIVAGRADGTAVQIDPKGDVKAEIPLPPRLPELAAAGASPMPLMSIYWLDTNEFLLIHTPVVQPGVVQPDSMDSSSPVNSFFHIATRENAKSQVWLFRTIEDPSPPGFSPGRSPPHHYIQRLKDWPPHLDDLLVIISTVTTEVGVLSKASKPLAPDAPVAAFNMTSNYKVPATMPMSAAGQDTFALGMALDLSVTERTISPIPGDNEVAESPTPLPALYVLNSEGVLRVWYIAYKDSIRQKIAFPDLVAANGPRALDAKATTPITPTPALFGTSAAPLQPSFGNVSKPQTPSNSSFGQPSNTAFGGSSTMGQKSSLWGAPPAASSALPLQPAASQPTFGSSTPSANSTGFGQIGGMGAKASPWAAKGSAATQPSATFGQPSNILGQNPAPPESSFATTVQSSKQSEANRAANPFAGGGKSLASFGAIGAQGAENKSPFAALQKTPTFGTQQLSFGGETASLGNSSFGSGKTPSLFGTPTPSGSGLSIGTFGKPSLPASREESMNGTEEQQKPSAGGGLFGTGSFKLGSTFKPDGTAKDDLPKPKTGLFDWGLGKTLDEPKEKKVGEQPTTPIKAEPGTVKETPLRDVPAVGQSSTPAGLPAPKTQDNDPLSYKAKRFAGDLPPMEVPGGDEPATEKDQPKIGQKKAEVSQKEEQALAGSPPIDLGHEQFSAEALAEIAGPEEDEDEEWSEEDEGEEEEEEEGGVEGDEEDESEDEDEEEDESDHEVADPKGLSAFEGRMQPASPDLAKATEESTTPATEKKAVPSFTPAGLPKGPVFAPPMHASPRSPSPVRSVTAPLQQRPTFGQLPAEISGTGAVPSTLKRPSVTSHTSDSRPASRQQQQQPSQRIAIPVAKFAERSTSPASEPDARSKTGALEDEEAVRVQERLASTPEPTTDLPSFLAHQDYVGPSSGVGDLSSSIEKLFRDVNSMIDTLGLNAHWLRGFVDGHEKLKKQGERSREDLEDEREWTLDEVQALGKVEDEVGSLLEQGRIRDVGNLLSEVGEVEGDVRGLRSKAGEMRKVLKRLTDPEQKAADAKAALPEETLMLQKELRSSVQNVQTLLGKVEEGLSVLRAEVASASATSLSAPAPGQGKGAVPSVEAVTNTILKMTAMIEKKSGDVDLLEARIRRLPGGIASLDLDNDYEDQLVSSLTGSRLLETSTSTPRSHPTNRHSRRMLANGDAPGMNGMLASRYTRTPPSTTSLRQSAMFSPEQSRLRSSVGPHSAVKKRMVDVSEQEVQVWRGKKERRRTVAQALRDEVEQREGGRVVRLQG</sequence>
<protein>
    <recommendedName>
        <fullName evidence="5">Nucleoporin Nup159/Nup146 N-terminal domain-containing protein</fullName>
    </recommendedName>
</protein>
<feature type="domain" description="Nucleoporin Nup159/Nup146 N-terminal" evidence="5">
    <location>
        <begin position="50"/>
        <end position="447"/>
    </location>
</feature>
<evidence type="ECO:0000256" key="3">
    <source>
        <dbReference type="ARBA" id="ARBA00023242"/>
    </source>
</evidence>
<feature type="region of interest" description="Disordered" evidence="4">
    <location>
        <begin position="669"/>
        <end position="1119"/>
    </location>
</feature>
<feature type="compositionally biased region" description="Polar residues" evidence="4">
    <location>
        <begin position="557"/>
        <end position="570"/>
    </location>
</feature>
<evidence type="ECO:0000256" key="2">
    <source>
        <dbReference type="ARBA" id="ARBA00022448"/>
    </source>
</evidence>
<dbReference type="Gene3D" id="2.130.10.10">
    <property type="entry name" value="YVTN repeat-like/Quinoprotein amine dehydrogenase"/>
    <property type="match status" value="1"/>
</dbReference>
<feature type="region of interest" description="Disordered" evidence="4">
    <location>
        <begin position="1374"/>
        <end position="1402"/>
    </location>
</feature>
<feature type="compositionally biased region" description="Acidic residues" evidence="4">
    <location>
        <begin position="899"/>
        <end position="943"/>
    </location>
</feature>
<feature type="compositionally biased region" description="Polar residues" evidence="4">
    <location>
        <begin position="501"/>
        <end position="535"/>
    </location>
</feature>
<dbReference type="Pfam" id="PF16755">
    <property type="entry name" value="Beta-prop_NUP159_NUP214"/>
    <property type="match status" value="1"/>
</dbReference>
<evidence type="ECO:0000313" key="6">
    <source>
        <dbReference type="EMBL" id="KAK5114306.1"/>
    </source>
</evidence>
<feature type="region of interest" description="Disordered" evidence="4">
    <location>
        <begin position="1427"/>
        <end position="1448"/>
    </location>
</feature>
<feature type="compositionally biased region" description="Low complexity" evidence="4">
    <location>
        <begin position="1053"/>
        <end position="1071"/>
    </location>
</feature>
<feature type="compositionally biased region" description="Polar residues" evidence="4">
    <location>
        <begin position="589"/>
        <end position="605"/>
    </location>
</feature>
<evidence type="ECO:0000256" key="4">
    <source>
        <dbReference type="SAM" id="MobiDB-lite"/>
    </source>
</evidence>
<dbReference type="GO" id="GO:0005634">
    <property type="term" value="C:nucleus"/>
    <property type="evidence" value="ECO:0007669"/>
    <property type="project" value="UniProtKB-SubCell"/>
</dbReference>
<dbReference type="InterPro" id="IPR015943">
    <property type="entry name" value="WD40/YVTN_repeat-like_dom_sf"/>
</dbReference>
<reference evidence="6" key="1">
    <citation type="submission" date="2023-08" db="EMBL/GenBank/DDBJ databases">
        <title>Black Yeasts Isolated from many extreme environments.</title>
        <authorList>
            <person name="Coleine C."/>
            <person name="Stajich J.E."/>
            <person name="Selbmann L."/>
        </authorList>
    </citation>
    <scope>NUCLEOTIDE SEQUENCE</scope>
    <source>
        <strain evidence="6">CCFEE 5401</strain>
    </source>
</reference>
<feature type="compositionally biased region" description="Polar residues" evidence="4">
    <location>
        <begin position="1374"/>
        <end position="1387"/>
    </location>
</feature>
<comment type="caution">
    <text evidence="6">The sequence shown here is derived from an EMBL/GenBank/DDBJ whole genome shotgun (WGS) entry which is preliminary data.</text>
</comment>
<gene>
    <name evidence="6" type="ORF">LTR62_002557</name>
</gene>
<keyword evidence="3" id="KW-0539">Nucleus</keyword>
<evidence type="ECO:0000256" key="1">
    <source>
        <dbReference type="ARBA" id="ARBA00004123"/>
    </source>
</evidence>
<name>A0AAN7YQ43_9PEZI</name>
<dbReference type="InterPro" id="IPR039462">
    <property type="entry name" value="Nup159/Nup146_N"/>
</dbReference>
<feature type="compositionally biased region" description="Low complexity" evidence="4">
    <location>
        <begin position="539"/>
        <end position="556"/>
    </location>
</feature>
<feature type="compositionally biased region" description="Basic and acidic residues" evidence="4">
    <location>
        <begin position="775"/>
        <end position="785"/>
    </location>
</feature>
<keyword evidence="2" id="KW-0813">Transport</keyword>
<evidence type="ECO:0000313" key="7">
    <source>
        <dbReference type="Proteomes" id="UP001310890"/>
    </source>
</evidence>
<dbReference type="SUPFAM" id="SSF117289">
    <property type="entry name" value="Nucleoporin domain"/>
    <property type="match status" value="1"/>
</dbReference>
<comment type="subcellular location">
    <subcellularLocation>
        <location evidence="1">Nucleus</location>
    </subcellularLocation>
</comment>
<feature type="region of interest" description="Disordered" evidence="4">
    <location>
        <begin position="487"/>
        <end position="634"/>
    </location>
</feature>
<dbReference type="Proteomes" id="UP001310890">
    <property type="component" value="Unassembled WGS sequence"/>
</dbReference>
<evidence type="ECO:0000259" key="5">
    <source>
        <dbReference type="Pfam" id="PF16755"/>
    </source>
</evidence>
<organism evidence="6 7">
    <name type="scientific">Meristemomyces frigidus</name>
    <dbReference type="NCBI Taxonomy" id="1508187"/>
    <lineage>
        <taxon>Eukaryota</taxon>
        <taxon>Fungi</taxon>
        <taxon>Dikarya</taxon>
        <taxon>Ascomycota</taxon>
        <taxon>Pezizomycotina</taxon>
        <taxon>Dothideomycetes</taxon>
        <taxon>Dothideomycetidae</taxon>
        <taxon>Mycosphaerellales</taxon>
        <taxon>Teratosphaeriaceae</taxon>
        <taxon>Meristemomyces</taxon>
    </lineage>
</organism>
<feature type="compositionally biased region" description="Low complexity" evidence="4">
    <location>
        <begin position="1004"/>
        <end position="1014"/>
    </location>
</feature>
<proteinExistence type="predicted"/>
<dbReference type="EMBL" id="JAVRRL010000018">
    <property type="protein sequence ID" value="KAK5114306.1"/>
    <property type="molecule type" value="Genomic_DNA"/>
</dbReference>
<feature type="compositionally biased region" description="Polar residues" evidence="4">
    <location>
        <begin position="1427"/>
        <end position="1437"/>
    </location>
</feature>
<feature type="compositionally biased region" description="Polar residues" evidence="4">
    <location>
        <begin position="680"/>
        <end position="706"/>
    </location>
</feature>